<evidence type="ECO:0000313" key="3">
    <source>
        <dbReference type="Proteomes" id="UP000824120"/>
    </source>
</evidence>
<evidence type="ECO:0000256" key="1">
    <source>
        <dbReference type="SAM" id="Phobius"/>
    </source>
</evidence>
<dbReference type="Proteomes" id="UP000824120">
    <property type="component" value="Chromosome 5"/>
</dbReference>
<accession>A0A9J5Z483</accession>
<keyword evidence="1" id="KW-1133">Transmembrane helix</keyword>
<feature type="transmembrane region" description="Helical" evidence="1">
    <location>
        <begin position="127"/>
        <end position="144"/>
    </location>
</feature>
<evidence type="ECO:0000313" key="2">
    <source>
        <dbReference type="EMBL" id="KAG5606252.1"/>
    </source>
</evidence>
<keyword evidence="1" id="KW-0472">Membrane</keyword>
<protein>
    <submittedName>
        <fullName evidence="2">Uncharacterized protein</fullName>
    </submittedName>
</protein>
<keyword evidence="1" id="KW-0812">Transmembrane</keyword>
<comment type="caution">
    <text evidence="2">The sequence shown here is derived from an EMBL/GenBank/DDBJ whole genome shotgun (WGS) entry which is preliminary data.</text>
</comment>
<keyword evidence="3" id="KW-1185">Reference proteome</keyword>
<dbReference type="OrthoDB" id="10642910at2759"/>
<organism evidence="2 3">
    <name type="scientific">Solanum commersonii</name>
    <name type="common">Commerson's wild potato</name>
    <name type="synonym">Commerson's nightshade</name>
    <dbReference type="NCBI Taxonomy" id="4109"/>
    <lineage>
        <taxon>Eukaryota</taxon>
        <taxon>Viridiplantae</taxon>
        <taxon>Streptophyta</taxon>
        <taxon>Embryophyta</taxon>
        <taxon>Tracheophyta</taxon>
        <taxon>Spermatophyta</taxon>
        <taxon>Magnoliopsida</taxon>
        <taxon>eudicotyledons</taxon>
        <taxon>Gunneridae</taxon>
        <taxon>Pentapetalae</taxon>
        <taxon>asterids</taxon>
        <taxon>lamiids</taxon>
        <taxon>Solanales</taxon>
        <taxon>Solanaceae</taxon>
        <taxon>Solanoideae</taxon>
        <taxon>Solaneae</taxon>
        <taxon>Solanum</taxon>
    </lineage>
</organism>
<dbReference type="EMBL" id="JACXVP010000005">
    <property type="protein sequence ID" value="KAG5606252.1"/>
    <property type="molecule type" value="Genomic_DNA"/>
</dbReference>
<dbReference type="AlphaFoldDB" id="A0A9J5Z483"/>
<gene>
    <name evidence="2" type="ORF">H5410_027744</name>
</gene>
<reference evidence="2 3" key="1">
    <citation type="submission" date="2020-09" db="EMBL/GenBank/DDBJ databases">
        <title>De no assembly of potato wild relative species, Solanum commersonii.</title>
        <authorList>
            <person name="Cho K."/>
        </authorList>
    </citation>
    <scope>NUCLEOTIDE SEQUENCE [LARGE SCALE GENOMIC DNA]</scope>
    <source>
        <strain evidence="2">LZ3.2</strain>
        <tissue evidence="2">Leaf</tissue>
    </source>
</reference>
<name>A0A9J5Z483_SOLCO</name>
<feature type="transmembrane region" description="Helical" evidence="1">
    <location>
        <begin position="77"/>
        <end position="99"/>
    </location>
</feature>
<sequence>MFDRSKLRIEPYLVDISSNGHLNRGSTLNLFLVHNAGLIFEICLCCKCAESTLLIPREFLSDKNSSNNKRRGLKRPVFICFWLSIIPNILVLLLARFTISKIFCGMSAECKFYEFDSFVMQRHLECLTVTTFGSLFALTIVLLSEEQQVLMFGRGKVDMYKELKS</sequence>
<proteinExistence type="predicted"/>